<evidence type="ECO:0000313" key="3">
    <source>
        <dbReference type="Proteomes" id="UP001153365"/>
    </source>
</evidence>
<organism evidence="2 3">
    <name type="scientific">Phakopsora pachyrhizi</name>
    <name type="common">Asian soybean rust disease fungus</name>
    <dbReference type="NCBI Taxonomy" id="170000"/>
    <lineage>
        <taxon>Eukaryota</taxon>
        <taxon>Fungi</taxon>
        <taxon>Dikarya</taxon>
        <taxon>Basidiomycota</taxon>
        <taxon>Pucciniomycotina</taxon>
        <taxon>Pucciniomycetes</taxon>
        <taxon>Pucciniales</taxon>
        <taxon>Phakopsoraceae</taxon>
        <taxon>Phakopsora</taxon>
    </lineage>
</organism>
<keyword evidence="1" id="KW-0732">Signal</keyword>
<reference evidence="2" key="1">
    <citation type="submission" date="2022-06" db="EMBL/GenBank/DDBJ databases">
        <authorList>
            <consortium name="SYNGENTA / RWTH Aachen University"/>
        </authorList>
    </citation>
    <scope>NUCLEOTIDE SEQUENCE</scope>
</reference>
<evidence type="ECO:0000313" key="2">
    <source>
        <dbReference type="EMBL" id="CAH7681922.1"/>
    </source>
</evidence>
<protein>
    <submittedName>
        <fullName evidence="2">Uncharacterized protein</fullName>
    </submittedName>
</protein>
<name>A0AAV0B8Y9_PHAPC</name>
<gene>
    <name evidence="2" type="ORF">PPACK8108_LOCUS14598</name>
</gene>
<keyword evidence="3" id="KW-1185">Reference proteome</keyword>
<sequence>MKFFLGLTSLFLIASIVGVVFSFPVNKNGEDTRLQKRKTVAPATCTRGGVVVGKNAYRTYFDHMLKSKLS</sequence>
<evidence type="ECO:0000256" key="1">
    <source>
        <dbReference type="SAM" id="SignalP"/>
    </source>
</evidence>
<proteinExistence type="predicted"/>
<dbReference type="AlphaFoldDB" id="A0AAV0B8Y9"/>
<accession>A0AAV0B8Y9</accession>
<feature type="signal peptide" evidence="1">
    <location>
        <begin position="1"/>
        <end position="22"/>
    </location>
</feature>
<dbReference type="Proteomes" id="UP001153365">
    <property type="component" value="Unassembled WGS sequence"/>
</dbReference>
<comment type="caution">
    <text evidence="2">The sequence shown here is derived from an EMBL/GenBank/DDBJ whole genome shotgun (WGS) entry which is preliminary data.</text>
</comment>
<feature type="chain" id="PRO_5043717868" evidence="1">
    <location>
        <begin position="23"/>
        <end position="70"/>
    </location>
</feature>
<dbReference type="EMBL" id="CALTRL010003761">
    <property type="protein sequence ID" value="CAH7681922.1"/>
    <property type="molecule type" value="Genomic_DNA"/>
</dbReference>